<dbReference type="Gene3D" id="2.60.120.380">
    <property type="match status" value="1"/>
</dbReference>
<dbReference type="Gene3D" id="2.60.40.1180">
    <property type="entry name" value="Golgi alpha-mannosidase II"/>
    <property type="match status" value="1"/>
</dbReference>
<feature type="active site" description="Proton donor" evidence="7">
    <location>
        <position position="448"/>
    </location>
</feature>
<dbReference type="SUPFAM" id="SSF81296">
    <property type="entry name" value="E set domains"/>
    <property type="match status" value="1"/>
</dbReference>
<dbReference type="RefSeq" id="WP_145195808.1">
    <property type="nucleotide sequence ID" value="NZ_CP036434.1"/>
</dbReference>
<dbReference type="EMBL" id="CP036434">
    <property type="protein sequence ID" value="QDV06009.1"/>
    <property type="molecule type" value="Genomic_DNA"/>
</dbReference>
<dbReference type="GO" id="GO:0003844">
    <property type="term" value="F:1,4-alpha-glucan branching enzyme activity"/>
    <property type="evidence" value="ECO:0007669"/>
    <property type="project" value="UniProtKB-EC"/>
</dbReference>
<gene>
    <name evidence="9" type="primary">glgB</name>
    <name evidence="9" type="ORF">Poly30_15130</name>
</gene>
<comment type="similarity">
    <text evidence="3">Belongs to the glycosyl hydrolase 13 family. GlgB subfamily.</text>
</comment>
<keyword evidence="9" id="KW-0328">Glycosyltransferase</keyword>
<keyword evidence="5 9" id="KW-0808">Transferase</keyword>
<keyword evidence="6" id="KW-0119">Carbohydrate metabolism</keyword>
<evidence type="ECO:0000259" key="8">
    <source>
        <dbReference type="SMART" id="SM00642"/>
    </source>
</evidence>
<dbReference type="EC" id="2.4.1.18" evidence="4"/>
<proteinExistence type="inferred from homology"/>
<dbReference type="InterPro" id="IPR044143">
    <property type="entry name" value="GlgB_N_E_set_prok"/>
</dbReference>
<dbReference type="InterPro" id="IPR006048">
    <property type="entry name" value="A-amylase/branching_C"/>
</dbReference>
<dbReference type="GO" id="GO:0043169">
    <property type="term" value="F:cation binding"/>
    <property type="evidence" value="ECO:0007669"/>
    <property type="project" value="InterPro"/>
</dbReference>
<dbReference type="CDD" id="cd11325">
    <property type="entry name" value="AmyAc_GTHase"/>
    <property type="match status" value="1"/>
</dbReference>
<evidence type="ECO:0000256" key="2">
    <source>
        <dbReference type="ARBA" id="ARBA00002953"/>
    </source>
</evidence>
<dbReference type="SMART" id="SM00642">
    <property type="entry name" value="Aamy"/>
    <property type="match status" value="1"/>
</dbReference>
<sequence>MIFSAALFAASLLPQIGATRPLAPRPDRSAQGIAPPAFEHRVVVVQNWDAELRVTLTEQVGTGANLFLRRGAPATLTEWDARSATPGTSNESVVLTEASAQPLQSGTWYVSIYRPGNTVFGLDIQKSPLPSARPGVGATPYSGGTTFRVWAPNANSVHVAGTFNGWSSTTAPLASEGAGHWSLDIRNVAAGARYQYVIGAGTTTQWRADPRSLSVVNSASDSIVVDHGAFDWGTGTFQMPAWNDLVMYEMHVGTFNDAAGGAPGTFSSAVQRLDHLQALGINMIALMPVNEFPGDYSWGYNPAHPFAPETAYGSVSALKTFVREAHARGMAVTLDVLYNHLGPNDIPHWQFDGSWPGYSGGIYFYDDTRAQTPWGNTRPNYDRAEVRALIRDNALMWLEDYRMDGLRFDATAYIRTGPTGDLPSGWSLMQWVNNEIDVSQPWKYIVAEDLRNNDYITRDTGIGGAGFDGQWDAQFVHPIRAAVVNPSDAGRDMWSVRDAITARYNTDAFERVIYSESHDEVANGRSRVPEEIWPGNAASWYSKKRSTLAAALVMTSPGVPMLFQGQEILEDEYFRDTDPVDWTKLAQFAGIRDLYADLIALRRNVGGTTAGLKGQNVRVHHVNDGAKVIAFHRWDQGGAGDDVIVLANFSNTTFPSYRIGVPRPGLWRLRFNSDASVYDPGYSNHPSTDVTASAIPYDGMAYSIDLTIAPYTALVLSQ</sequence>
<dbReference type="InterPro" id="IPR013780">
    <property type="entry name" value="Glyco_hydro_b"/>
</dbReference>
<dbReference type="InterPro" id="IPR006047">
    <property type="entry name" value="GH13_cat_dom"/>
</dbReference>
<protein>
    <recommendedName>
        <fullName evidence="4">1,4-alpha-glucan branching enzyme</fullName>
        <ecNumber evidence="4">2.4.1.18</ecNumber>
    </recommendedName>
</protein>
<organism evidence="9 10">
    <name type="scientific">Saltatorellus ferox</name>
    <dbReference type="NCBI Taxonomy" id="2528018"/>
    <lineage>
        <taxon>Bacteria</taxon>
        <taxon>Pseudomonadati</taxon>
        <taxon>Planctomycetota</taxon>
        <taxon>Planctomycetia</taxon>
        <taxon>Planctomycetia incertae sedis</taxon>
        <taxon>Saltatorellus</taxon>
    </lineage>
</organism>
<feature type="active site" description="Nucleophile" evidence="7">
    <location>
        <position position="409"/>
    </location>
</feature>
<name>A0A518EPJ6_9BACT</name>
<dbReference type="PANTHER" id="PTHR43651:SF11">
    <property type="entry name" value="MALTO-OLIGOSYLTREHALOSE TREHALOHYDROLASE"/>
    <property type="match status" value="1"/>
</dbReference>
<dbReference type="PIRSF" id="PIRSF000463">
    <property type="entry name" value="GlgB"/>
    <property type="match status" value="1"/>
</dbReference>
<evidence type="ECO:0000313" key="10">
    <source>
        <dbReference type="Proteomes" id="UP000320390"/>
    </source>
</evidence>
<dbReference type="Pfam" id="PF02806">
    <property type="entry name" value="Alpha-amylase_C"/>
    <property type="match status" value="1"/>
</dbReference>
<evidence type="ECO:0000256" key="1">
    <source>
        <dbReference type="ARBA" id="ARBA00000826"/>
    </source>
</evidence>
<dbReference type="OrthoDB" id="226102at2"/>
<accession>A0A518EPJ6</accession>
<dbReference type="InterPro" id="IPR004193">
    <property type="entry name" value="Glyco_hydro_13_N"/>
</dbReference>
<reference evidence="9 10" key="1">
    <citation type="submission" date="2019-02" db="EMBL/GenBank/DDBJ databases">
        <title>Deep-cultivation of Planctomycetes and their phenomic and genomic characterization uncovers novel biology.</title>
        <authorList>
            <person name="Wiegand S."/>
            <person name="Jogler M."/>
            <person name="Boedeker C."/>
            <person name="Pinto D."/>
            <person name="Vollmers J."/>
            <person name="Rivas-Marin E."/>
            <person name="Kohn T."/>
            <person name="Peeters S.H."/>
            <person name="Heuer A."/>
            <person name="Rast P."/>
            <person name="Oberbeckmann S."/>
            <person name="Bunk B."/>
            <person name="Jeske O."/>
            <person name="Meyerdierks A."/>
            <person name="Storesund J.E."/>
            <person name="Kallscheuer N."/>
            <person name="Luecker S."/>
            <person name="Lage O.M."/>
            <person name="Pohl T."/>
            <person name="Merkel B.J."/>
            <person name="Hornburger P."/>
            <person name="Mueller R.-W."/>
            <person name="Bruemmer F."/>
            <person name="Labrenz M."/>
            <person name="Spormann A.M."/>
            <person name="Op den Camp H."/>
            <person name="Overmann J."/>
            <person name="Amann R."/>
            <person name="Jetten M.S.M."/>
            <person name="Mascher T."/>
            <person name="Medema M.H."/>
            <person name="Devos D.P."/>
            <person name="Kaster A.-K."/>
            <person name="Ovreas L."/>
            <person name="Rohde M."/>
            <person name="Galperin M.Y."/>
            <person name="Jogler C."/>
        </authorList>
    </citation>
    <scope>NUCLEOTIDE SEQUENCE [LARGE SCALE GENOMIC DNA]</scope>
    <source>
        <strain evidence="9 10">Poly30</strain>
    </source>
</reference>
<dbReference type="InterPro" id="IPR017853">
    <property type="entry name" value="GH"/>
</dbReference>
<dbReference type="AlphaFoldDB" id="A0A518EPJ6"/>
<evidence type="ECO:0000256" key="4">
    <source>
        <dbReference type="ARBA" id="ARBA00012541"/>
    </source>
</evidence>
<dbReference type="Pfam" id="PF00128">
    <property type="entry name" value="Alpha-amylase"/>
    <property type="match status" value="1"/>
</dbReference>
<evidence type="ECO:0000256" key="7">
    <source>
        <dbReference type="PIRSR" id="PIRSR000463-1"/>
    </source>
</evidence>
<dbReference type="Gene3D" id="2.60.40.10">
    <property type="entry name" value="Immunoglobulins"/>
    <property type="match status" value="1"/>
</dbReference>
<feature type="domain" description="Glycosyl hydrolase family 13 catalytic" evidence="8">
    <location>
        <begin position="249"/>
        <end position="602"/>
    </location>
</feature>
<comment type="function">
    <text evidence="2">Catalyzes the formation of the alpha-1,6-glucosidic linkages in glycogen by scission of a 1,4-alpha-linked oligosaccharide from growing alpha-1,4-glucan chains and the subsequent attachment of the oligosaccharide to the alpha-1,6 position.</text>
</comment>
<dbReference type="InterPro" id="IPR014756">
    <property type="entry name" value="Ig_E-set"/>
</dbReference>
<comment type="catalytic activity">
    <reaction evidence="1">
        <text>Transfers a segment of a (1-&gt;4)-alpha-D-glucan chain to a primary hydroxy group in a similar glucan chain.</text>
        <dbReference type="EC" id="2.4.1.18"/>
    </reaction>
</comment>
<dbReference type="Proteomes" id="UP000320390">
    <property type="component" value="Chromosome"/>
</dbReference>
<dbReference type="Gene3D" id="3.20.20.80">
    <property type="entry name" value="Glycosidases"/>
    <property type="match status" value="1"/>
</dbReference>
<dbReference type="CDD" id="cd02855">
    <property type="entry name" value="E_set_GBE_prok_N"/>
    <property type="match status" value="1"/>
</dbReference>
<keyword evidence="10" id="KW-1185">Reference proteome</keyword>
<dbReference type="InterPro" id="IPR037439">
    <property type="entry name" value="Branching_enzy"/>
</dbReference>
<evidence type="ECO:0000256" key="5">
    <source>
        <dbReference type="ARBA" id="ARBA00022679"/>
    </source>
</evidence>
<dbReference type="PANTHER" id="PTHR43651">
    <property type="entry name" value="1,4-ALPHA-GLUCAN-BRANCHING ENZYME"/>
    <property type="match status" value="1"/>
</dbReference>
<dbReference type="GO" id="GO:0005978">
    <property type="term" value="P:glycogen biosynthetic process"/>
    <property type="evidence" value="ECO:0007669"/>
    <property type="project" value="InterPro"/>
</dbReference>
<evidence type="ECO:0000256" key="3">
    <source>
        <dbReference type="ARBA" id="ARBA00009000"/>
    </source>
</evidence>
<dbReference type="Pfam" id="PF02922">
    <property type="entry name" value="CBM_48"/>
    <property type="match status" value="1"/>
</dbReference>
<dbReference type="SUPFAM" id="SSF51445">
    <property type="entry name" value="(Trans)glycosidases"/>
    <property type="match status" value="1"/>
</dbReference>
<evidence type="ECO:0000313" key="9">
    <source>
        <dbReference type="EMBL" id="QDV06009.1"/>
    </source>
</evidence>
<dbReference type="GO" id="GO:0004553">
    <property type="term" value="F:hydrolase activity, hydrolyzing O-glycosyl compounds"/>
    <property type="evidence" value="ECO:0007669"/>
    <property type="project" value="InterPro"/>
</dbReference>
<dbReference type="InterPro" id="IPR013783">
    <property type="entry name" value="Ig-like_fold"/>
</dbReference>
<evidence type="ECO:0000256" key="6">
    <source>
        <dbReference type="ARBA" id="ARBA00023277"/>
    </source>
</evidence>
<dbReference type="SUPFAM" id="SSF51011">
    <property type="entry name" value="Glycosyl hydrolase domain"/>
    <property type="match status" value="1"/>
</dbReference>